<dbReference type="GO" id="GO:0051118">
    <property type="term" value="F:glucan endo-1,3-alpha-glucosidase activity"/>
    <property type="evidence" value="ECO:0007669"/>
    <property type="project" value="InterPro"/>
</dbReference>
<evidence type="ECO:0000256" key="3">
    <source>
        <dbReference type="SAM" id="MobiDB-lite"/>
    </source>
</evidence>
<feature type="compositionally biased region" description="Low complexity" evidence="3">
    <location>
        <begin position="447"/>
        <end position="479"/>
    </location>
</feature>
<feature type="region of interest" description="Disordered" evidence="3">
    <location>
        <begin position="445"/>
        <end position="483"/>
    </location>
</feature>
<gene>
    <name evidence="6" type="ORF">JYZ213_LOCUS5895</name>
    <name evidence="7" type="ORF">OXD698_LOCUS20874</name>
</gene>
<dbReference type="PROSITE" id="PS51448">
    <property type="entry name" value="P_TREFOIL_2"/>
    <property type="match status" value="2"/>
</dbReference>
<feature type="signal peptide" evidence="4">
    <location>
        <begin position="1"/>
        <end position="26"/>
    </location>
</feature>
<organism evidence="7 8">
    <name type="scientific">Adineta steineri</name>
    <dbReference type="NCBI Taxonomy" id="433720"/>
    <lineage>
        <taxon>Eukaryota</taxon>
        <taxon>Metazoa</taxon>
        <taxon>Spiralia</taxon>
        <taxon>Gnathifera</taxon>
        <taxon>Rotifera</taxon>
        <taxon>Eurotatoria</taxon>
        <taxon>Bdelloidea</taxon>
        <taxon>Adinetida</taxon>
        <taxon>Adinetidae</taxon>
        <taxon>Adineta</taxon>
    </lineage>
</organism>
<dbReference type="Pfam" id="PF00088">
    <property type="entry name" value="Trefoil"/>
    <property type="match status" value="2"/>
</dbReference>
<reference evidence="7" key="1">
    <citation type="submission" date="2021-02" db="EMBL/GenBank/DDBJ databases">
        <authorList>
            <person name="Nowell W R."/>
        </authorList>
    </citation>
    <scope>NUCLEOTIDE SEQUENCE</scope>
</reference>
<dbReference type="CDD" id="cd11577">
    <property type="entry name" value="GH71"/>
    <property type="match status" value="1"/>
</dbReference>
<feature type="chain" id="PRO_5036235024" description="P-type domain-containing protein" evidence="4">
    <location>
        <begin position="27"/>
        <end position="571"/>
    </location>
</feature>
<dbReference type="InterPro" id="IPR044913">
    <property type="entry name" value="P_trefoil_dom_sf"/>
</dbReference>
<dbReference type="Proteomes" id="UP000663844">
    <property type="component" value="Unassembled WGS sequence"/>
</dbReference>
<dbReference type="InterPro" id="IPR005197">
    <property type="entry name" value="Glyco_hydro_71"/>
</dbReference>
<dbReference type="InterPro" id="IPR000519">
    <property type="entry name" value="P_trefoil_dom"/>
</dbReference>
<evidence type="ECO:0000313" key="7">
    <source>
        <dbReference type="EMBL" id="CAF3844222.1"/>
    </source>
</evidence>
<keyword evidence="1" id="KW-1015">Disulfide bond</keyword>
<evidence type="ECO:0000313" key="6">
    <source>
        <dbReference type="EMBL" id="CAF0813300.1"/>
    </source>
</evidence>
<feature type="domain" description="P-type" evidence="5">
    <location>
        <begin position="478"/>
        <end position="522"/>
    </location>
</feature>
<evidence type="ECO:0000256" key="4">
    <source>
        <dbReference type="SAM" id="SignalP"/>
    </source>
</evidence>
<evidence type="ECO:0000259" key="5">
    <source>
        <dbReference type="PROSITE" id="PS51448"/>
    </source>
</evidence>
<proteinExistence type="predicted"/>
<comment type="caution">
    <text evidence="7">The sequence shown here is derived from an EMBL/GenBank/DDBJ whole genome shotgun (WGS) entry which is preliminary data.</text>
</comment>
<dbReference type="EMBL" id="CAJOAZ010001683">
    <property type="protein sequence ID" value="CAF3844222.1"/>
    <property type="molecule type" value="Genomic_DNA"/>
</dbReference>
<dbReference type="Gene3D" id="4.10.110.10">
    <property type="entry name" value="Spasmolytic Protein, domain 1"/>
    <property type="match status" value="2"/>
</dbReference>
<feature type="domain" description="P-type" evidence="5">
    <location>
        <begin position="527"/>
        <end position="571"/>
    </location>
</feature>
<dbReference type="CDD" id="cd00111">
    <property type="entry name" value="Trefoil"/>
    <property type="match status" value="2"/>
</dbReference>
<dbReference type="AlphaFoldDB" id="A0A819E5D1"/>
<comment type="caution">
    <text evidence="2">Lacks conserved residue(s) required for the propagation of feature annotation.</text>
</comment>
<protein>
    <recommendedName>
        <fullName evidence="5">P-type domain-containing protein</fullName>
    </recommendedName>
</protein>
<accession>A0A819E5D1</accession>
<dbReference type="SUPFAM" id="SSF57492">
    <property type="entry name" value="Trefoil"/>
    <property type="match status" value="2"/>
</dbReference>
<evidence type="ECO:0000313" key="8">
    <source>
        <dbReference type="Proteomes" id="UP000663844"/>
    </source>
</evidence>
<evidence type="ECO:0000256" key="2">
    <source>
        <dbReference type="PROSITE-ProRule" id="PRU00779"/>
    </source>
</evidence>
<keyword evidence="4" id="KW-0732">Signal</keyword>
<evidence type="ECO:0000256" key="1">
    <source>
        <dbReference type="ARBA" id="ARBA00023157"/>
    </source>
</evidence>
<dbReference type="Gene3D" id="3.20.20.80">
    <property type="entry name" value="Glycosidases"/>
    <property type="match status" value="1"/>
</dbReference>
<sequence length="571" mass="63715">MVHISRPLSWTFVACLVMWLSNQADAVPTSIQGKFVAAHWMVSGVAVDYKEHIQLAQANGVDAFALNFGGWNLDTYREIWLKSIADIFAAAQSLNSNFRLFFSFDLTSALTRQEVLDLCIKYGAHPNHLWYQNKMFLSTFEGANAPFNWDTDIKAVLAASGLPVYFVPMFNQWQAPAPNTYPFVAWSGKYQTDTNFEFHKWTNPSLGFANDIQVDADYAALRAATGKTWMAGVAPWFFTHYNSKNWGNPEDDQIFFDKWERLLELKPDFIELVTWNDHGESSYLGPVEGVIEDQTWARLPHDALLDLSSYYHTAFKTGSKPAITEEKAYYFYRTHSLNAKATNDPLGLPEEMKMQKDHIFVITMLASAATVVIKSGSKTYDPISVPAGVHKIGVPFQLGTQTVTVHRGNTQVMSGTCATPISDNIQLYNGNIVADMMTAKGGQVVVPDTTASPTTSTAPDTTAPTRPSTTSKTPITSDSCPNQDRYERKDCRKGDKQSCEAANCCWSPLEEGSGEPWCYLKPAVVTPGCPYQDRYERKNCYKGDKQSCEAANCCWSPLEEGSGDPWCYIKP</sequence>
<dbReference type="Proteomes" id="UP000663845">
    <property type="component" value="Unassembled WGS sequence"/>
</dbReference>
<dbReference type="EMBL" id="CAJNOG010000036">
    <property type="protein sequence ID" value="CAF0813300.1"/>
    <property type="molecule type" value="Genomic_DNA"/>
</dbReference>
<name>A0A819E5D1_9BILA</name>
<dbReference type="Pfam" id="PF03659">
    <property type="entry name" value="Glyco_hydro_71"/>
    <property type="match status" value="1"/>
</dbReference>